<evidence type="ECO:0000313" key="3">
    <source>
        <dbReference type="Proteomes" id="UP000292855"/>
    </source>
</evidence>
<dbReference type="PROSITE" id="PS51257">
    <property type="entry name" value="PROKAR_LIPOPROTEIN"/>
    <property type="match status" value="1"/>
</dbReference>
<dbReference type="AlphaFoldDB" id="A0A4Q6XQ03"/>
<dbReference type="EMBL" id="SGIT01000001">
    <property type="protein sequence ID" value="RZF62353.1"/>
    <property type="molecule type" value="Genomic_DNA"/>
</dbReference>
<dbReference type="Proteomes" id="UP000292855">
    <property type="component" value="Unassembled WGS sequence"/>
</dbReference>
<comment type="caution">
    <text evidence="2">The sequence shown here is derived from an EMBL/GenBank/DDBJ whole genome shotgun (WGS) entry which is preliminary data.</text>
</comment>
<dbReference type="PANTHER" id="PTHR30438:SF2">
    <property type="entry name" value="MEMBRANE PROTEIN"/>
    <property type="match status" value="1"/>
</dbReference>
<feature type="coiled-coil region" evidence="1">
    <location>
        <begin position="66"/>
        <end position="164"/>
    </location>
</feature>
<sequence length="318" mass="35706">MKKLYFFSLMFLFFACKNEVREKPLEGKVEREQITIVTKVPGKVAEIRVQEGDFVQTGDTLAILDIPEVDAKAEQAQGALQSAEAQYHMATKGATRGQLVQLQAKVDGLKEQYDFAEKSINRLKNLLRDSLVSQQQYDETYAKYQGAKNQYLAAQAEMEEARNGARYEQQIMALGQKERALGAVAEVKVAAREKYLIAPQDMSVETINLHVGELATAGYAIINGYIHNSTYFRFTVPENRVGKLSRGSEVTLYVPYLDNKEIKGRIIAMKALSSYANISTAYPDYDNQLTVFEVKVVPSDHTSVRDLLTKTLVVLQIQ</sequence>
<dbReference type="GO" id="GO:0005886">
    <property type="term" value="C:plasma membrane"/>
    <property type="evidence" value="ECO:0007669"/>
    <property type="project" value="TreeGrafter"/>
</dbReference>
<reference evidence="2 3" key="1">
    <citation type="submission" date="2019-02" db="EMBL/GenBank/DDBJ databases">
        <authorList>
            <person name="Li Y."/>
        </authorList>
    </citation>
    <scope>NUCLEOTIDE SEQUENCE [LARGE SCALE GENOMIC DNA]</scope>
    <source>
        <strain evidence="2 3">30C10-4-7</strain>
    </source>
</reference>
<dbReference type="RefSeq" id="WP_130140582.1">
    <property type="nucleotide sequence ID" value="NZ_SGIT01000001.1"/>
</dbReference>
<keyword evidence="3" id="KW-1185">Reference proteome</keyword>
<organism evidence="2 3">
    <name type="scientific">Sphingobacterium corticibacterium</name>
    <dbReference type="NCBI Taxonomy" id="2484746"/>
    <lineage>
        <taxon>Bacteria</taxon>
        <taxon>Pseudomonadati</taxon>
        <taxon>Bacteroidota</taxon>
        <taxon>Sphingobacteriia</taxon>
        <taxon>Sphingobacteriales</taxon>
        <taxon>Sphingobacteriaceae</taxon>
        <taxon>Sphingobacterium</taxon>
    </lineage>
</organism>
<dbReference type="Gene3D" id="1.10.287.470">
    <property type="entry name" value="Helix hairpin bin"/>
    <property type="match status" value="1"/>
</dbReference>
<protein>
    <submittedName>
        <fullName evidence="2">Biotin/lipoyl-binding protein</fullName>
    </submittedName>
</protein>
<evidence type="ECO:0000313" key="2">
    <source>
        <dbReference type="EMBL" id="RZF62353.1"/>
    </source>
</evidence>
<dbReference type="PANTHER" id="PTHR30438">
    <property type="entry name" value="36 KDA ANTIGEN-RELATED"/>
    <property type="match status" value="1"/>
</dbReference>
<gene>
    <name evidence="2" type="ORF">EWE74_06005</name>
</gene>
<dbReference type="Gene3D" id="2.40.50.100">
    <property type="match status" value="1"/>
</dbReference>
<name>A0A4Q6XQ03_9SPHI</name>
<keyword evidence="1" id="KW-0175">Coiled coil</keyword>
<proteinExistence type="predicted"/>
<accession>A0A4Q6XQ03</accession>
<evidence type="ECO:0000256" key="1">
    <source>
        <dbReference type="SAM" id="Coils"/>
    </source>
</evidence>
<dbReference type="SUPFAM" id="SSF111369">
    <property type="entry name" value="HlyD-like secretion proteins"/>
    <property type="match status" value="1"/>
</dbReference>
<dbReference type="OrthoDB" id="9798190at2"/>